<reference evidence="2" key="1">
    <citation type="journal article" name="BMC Genomics">
        <title>Long-read sequencing and de novo genome assembly of marine medaka (Oryzias melastigma).</title>
        <authorList>
            <person name="Liang P."/>
            <person name="Saqib H.S.A."/>
            <person name="Ni X."/>
            <person name="Shen Y."/>
        </authorList>
    </citation>
    <scope>NUCLEOTIDE SEQUENCE</scope>
    <source>
        <strain evidence="2">Bigg-433</strain>
    </source>
</reference>
<dbReference type="InterPro" id="IPR015373">
    <property type="entry name" value="Interferon/interleukin_rcp_dom"/>
</dbReference>
<name>A0A834CKK0_ORYME</name>
<protein>
    <submittedName>
        <fullName evidence="2">Fibronectin type III domain-containing protein 7</fullName>
    </submittedName>
</protein>
<sequence length="134" mass="14851">MAPKLNTSSPTNESILAVWAPVEHAVLYTLVIIREGSYVRNKVNTTNTEVTFDNLQSGTSYCIKSMAWDAEGRIGDDMTVCQITRPSSPDVVDIQVTQGRAPGIEIYWVSVQGAYKIHSLELFGPKLFHGKHQL</sequence>
<evidence type="ECO:0000313" key="2">
    <source>
        <dbReference type="EMBL" id="KAF6729008.1"/>
    </source>
</evidence>
<accession>A0A834CKK0</accession>
<evidence type="ECO:0000313" key="3">
    <source>
        <dbReference type="Proteomes" id="UP000646548"/>
    </source>
</evidence>
<dbReference type="EMBL" id="WKFB01000268">
    <property type="protein sequence ID" value="KAF6729008.1"/>
    <property type="molecule type" value="Genomic_DNA"/>
</dbReference>
<dbReference type="InterPro" id="IPR013783">
    <property type="entry name" value="Ig-like_fold"/>
</dbReference>
<dbReference type="Proteomes" id="UP000646548">
    <property type="component" value="Unassembled WGS sequence"/>
</dbReference>
<organism evidence="2 3">
    <name type="scientific">Oryzias melastigma</name>
    <name type="common">Marine medaka</name>
    <dbReference type="NCBI Taxonomy" id="30732"/>
    <lineage>
        <taxon>Eukaryota</taxon>
        <taxon>Metazoa</taxon>
        <taxon>Chordata</taxon>
        <taxon>Craniata</taxon>
        <taxon>Vertebrata</taxon>
        <taxon>Euteleostomi</taxon>
        <taxon>Actinopterygii</taxon>
        <taxon>Neopterygii</taxon>
        <taxon>Teleostei</taxon>
        <taxon>Neoteleostei</taxon>
        <taxon>Acanthomorphata</taxon>
        <taxon>Ovalentaria</taxon>
        <taxon>Atherinomorphae</taxon>
        <taxon>Beloniformes</taxon>
        <taxon>Adrianichthyidae</taxon>
        <taxon>Oryziinae</taxon>
        <taxon>Oryzias</taxon>
    </lineage>
</organism>
<dbReference type="Pfam" id="PF09294">
    <property type="entry name" value="Interfer-bind"/>
    <property type="match status" value="1"/>
</dbReference>
<dbReference type="PANTHER" id="PTHR47135:SF1">
    <property type="entry name" value="FIBRONECTIN TYPE III DOMAIN-CONTAINING PROTEIN 7"/>
    <property type="match status" value="1"/>
</dbReference>
<evidence type="ECO:0000259" key="1">
    <source>
        <dbReference type="Pfam" id="PF09294"/>
    </source>
</evidence>
<comment type="caution">
    <text evidence="2">The sequence shown here is derived from an EMBL/GenBank/DDBJ whole genome shotgun (WGS) entry which is preliminary data.</text>
</comment>
<dbReference type="InterPro" id="IPR036116">
    <property type="entry name" value="FN3_sf"/>
</dbReference>
<dbReference type="Gene3D" id="2.60.40.10">
    <property type="entry name" value="Immunoglobulins"/>
    <property type="match status" value="1"/>
</dbReference>
<feature type="domain" description="Interferon/interleukin receptor" evidence="1">
    <location>
        <begin position="12"/>
        <end position="64"/>
    </location>
</feature>
<proteinExistence type="predicted"/>
<dbReference type="AlphaFoldDB" id="A0A834CKK0"/>
<gene>
    <name evidence="2" type="ORF">FQA47_011600</name>
</gene>
<dbReference type="PANTHER" id="PTHR47135">
    <property type="entry name" value="FIBRONECTIN TYPE III DOMAIN-CONTAINING PROTEIN 7"/>
    <property type="match status" value="1"/>
</dbReference>
<dbReference type="SUPFAM" id="SSF49265">
    <property type="entry name" value="Fibronectin type III"/>
    <property type="match status" value="1"/>
</dbReference>